<comment type="subcellular location">
    <subcellularLocation>
        <location evidence="1">Membrane</location>
        <topology evidence="1">Multi-pass membrane protein</topology>
    </subcellularLocation>
</comment>
<dbReference type="GeneID" id="81367011"/>
<dbReference type="PANTHER" id="PTHR33048:SF47">
    <property type="entry name" value="INTEGRAL MEMBRANE PROTEIN-RELATED"/>
    <property type="match status" value="1"/>
</dbReference>
<dbReference type="AlphaFoldDB" id="A0A9W9W571"/>
<dbReference type="Pfam" id="PF20684">
    <property type="entry name" value="Fung_rhodopsin"/>
    <property type="match status" value="1"/>
</dbReference>
<keyword evidence="4 7" id="KW-0472">Membrane</keyword>
<gene>
    <name evidence="9" type="ORF">N7509_003394</name>
</gene>
<dbReference type="PANTHER" id="PTHR33048">
    <property type="entry name" value="PTH11-LIKE INTEGRAL MEMBRANE PROTEIN (AFU_ORTHOLOGUE AFUA_5G11245)"/>
    <property type="match status" value="1"/>
</dbReference>
<accession>A0A9W9W571</accession>
<dbReference type="EMBL" id="JAPZBU010000005">
    <property type="protein sequence ID" value="KAJ5403523.1"/>
    <property type="molecule type" value="Genomic_DNA"/>
</dbReference>
<evidence type="ECO:0000259" key="8">
    <source>
        <dbReference type="Pfam" id="PF20684"/>
    </source>
</evidence>
<reference evidence="9" key="2">
    <citation type="journal article" date="2023" name="IMA Fungus">
        <title>Comparative genomic study of the Penicillium genus elucidates a diverse pangenome and 15 lateral gene transfer events.</title>
        <authorList>
            <person name="Petersen C."/>
            <person name="Sorensen T."/>
            <person name="Nielsen M.R."/>
            <person name="Sondergaard T.E."/>
            <person name="Sorensen J.L."/>
            <person name="Fitzpatrick D.A."/>
            <person name="Frisvad J.C."/>
            <person name="Nielsen K.L."/>
        </authorList>
    </citation>
    <scope>NUCLEOTIDE SEQUENCE</scope>
    <source>
        <strain evidence="9">IBT 29677</strain>
    </source>
</reference>
<feature type="transmembrane region" description="Helical" evidence="7">
    <location>
        <begin position="115"/>
        <end position="144"/>
    </location>
</feature>
<protein>
    <recommendedName>
        <fullName evidence="8">Rhodopsin domain-containing protein</fullName>
    </recommendedName>
</protein>
<evidence type="ECO:0000256" key="4">
    <source>
        <dbReference type="ARBA" id="ARBA00023136"/>
    </source>
</evidence>
<feature type="transmembrane region" description="Helical" evidence="7">
    <location>
        <begin position="236"/>
        <end position="257"/>
    </location>
</feature>
<evidence type="ECO:0000256" key="1">
    <source>
        <dbReference type="ARBA" id="ARBA00004141"/>
    </source>
</evidence>
<dbReference type="InterPro" id="IPR052337">
    <property type="entry name" value="SAT4-like"/>
</dbReference>
<feature type="transmembrane region" description="Helical" evidence="7">
    <location>
        <begin position="195"/>
        <end position="216"/>
    </location>
</feature>
<feature type="region of interest" description="Disordered" evidence="6">
    <location>
        <begin position="272"/>
        <end position="304"/>
    </location>
</feature>
<evidence type="ECO:0000256" key="5">
    <source>
        <dbReference type="ARBA" id="ARBA00038359"/>
    </source>
</evidence>
<proteinExistence type="inferred from homology"/>
<feature type="transmembrane region" description="Helical" evidence="7">
    <location>
        <begin position="36"/>
        <end position="54"/>
    </location>
</feature>
<evidence type="ECO:0000256" key="6">
    <source>
        <dbReference type="SAM" id="MobiDB-lite"/>
    </source>
</evidence>
<keyword evidence="10" id="KW-1185">Reference proteome</keyword>
<name>A0A9W9W571_9EURO</name>
<feature type="domain" description="Rhodopsin" evidence="8">
    <location>
        <begin position="26"/>
        <end position="262"/>
    </location>
</feature>
<organism evidence="9 10">
    <name type="scientific">Penicillium cosmopolitanum</name>
    <dbReference type="NCBI Taxonomy" id="1131564"/>
    <lineage>
        <taxon>Eukaryota</taxon>
        <taxon>Fungi</taxon>
        <taxon>Dikarya</taxon>
        <taxon>Ascomycota</taxon>
        <taxon>Pezizomycotina</taxon>
        <taxon>Eurotiomycetes</taxon>
        <taxon>Eurotiomycetidae</taxon>
        <taxon>Eurotiales</taxon>
        <taxon>Aspergillaceae</taxon>
        <taxon>Penicillium</taxon>
    </lineage>
</organism>
<keyword evidence="2 7" id="KW-0812">Transmembrane</keyword>
<dbReference type="Proteomes" id="UP001147747">
    <property type="component" value="Unassembled WGS sequence"/>
</dbReference>
<evidence type="ECO:0000313" key="10">
    <source>
        <dbReference type="Proteomes" id="UP001147747"/>
    </source>
</evidence>
<comment type="similarity">
    <text evidence="5">Belongs to the SAT4 family.</text>
</comment>
<dbReference type="OrthoDB" id="5417844at2759"/>
<evidence type="ECO:0000256" key="7">
    <source>
        <dbReference type="SAM" id="Phobius"/>
    </source>
</evidence>
<reference evidence="9" key="1">
    <citation type="submission" date="2022-12" db="EMBL/GenBank/DDBJ databases">
        <authorList>
            <person name="Petersen C."/>
        </authorList>
    </citation>
    <scope>NUCLEOTIDE SEQUENCE</scope>
    <source>
        <strain evidence="9">IBT 29677</strain>
    </source>
</reference>
<dbReference type="InterPro" id="IPR049326">
    <property type="entry name" value="Rhodopsin_dom_fungi"/>
</dbReference>
<evidence type="ECO:0000256" key="2">
    <source>
        <dbReference type="ARBA" id="ARBA00022692"/>
    </source>
</evidence>
<keyword evidence="3 7" id="KW-1133">Transmembrane helix</keyword>
<feature type="transmembrane region" description="Helical" evidence="7">
    <location>
        <begin position="164"/>
        <end position="183"/>
    </location>
</feature>
<comment type="caution">
    <text evidence="9">The sequence shown here is derived from an EMBL/GenBank/DDBJ whole genome shotgun (WGS) entry which is preliminary data.</text>
</comment>
<dbReference type="GO" id="GO:0016020">
    <property type="term" value="C:membrane"/>
    <property type="evidence" value="ECO:0007669"/>
    <property type="project" value="UniProtKB-SubCell"/>
</dbReference>
<dbReference type="RefSeq" id="XP_056490765.1">
    <property type="nucleotide sequence ID" value="XM_056628031.1"/>
</dbReference>
<sequence>MSDSIAYCGQQLLGSLGDGYTQGICKKVAYGIDDYLMIPALMASLGQSAVYIYLVKQGVIGYHIEYVAKSPEKLIVLNQGLYANEILDFPFSVTPAKISILFFYTRIFQVRTFRIIAYIVGTIVIGHGLGVLFAAIFQCSPIAFTWNKAITGGSCFDQQAFYQYVSPPNIITDILMLIMPLPYIWKLHTRIGHKLALTGVFLLGSLGIVASILRMRTFFEVSATGMADPTWLSAKLGIWTVLESGTIIIAACLPPLWPLISKIIPRALLTDRSTTQPPRPGYNPSTHHAKRESGFSRLGESSDTVGWPLAQNSWQDLQTDKHTDEVPLNDVHRIHGS</sequence>
<evidence type="ECO:0000313" key="9">
    <source>
        <dbReference type="EMBL" id="KAJ5403523.1"/>
    </source>
</evidence>
<evidence type="ECO:0000256" key="3">
    <source>
        <dbReference type="ARBA" id="ARBA00022989"/>
    </source>
</evidence>